<accession>A0A0F9SSV9</accession>
<evidence type="ECO:0008006" key="2">
    <source>
        <dbReference type="Google" id="ProtNLM"/>
    </source>
</evidence>
<organism evidence="1">
    <name type="scientific">marine sediment metagenome</name>
    <dbReference type="NCBI Taxonomy" id="412755"/>
    <lineage>
        <taxon>unclassified sequences</taxon>
        <taxon>metagenomes</taxon>
        <taxon>ecological metagenomes</taxon>
    </lineage>
</organism>
<reference evidence="1" key="1">
    <citation type="journal article" date="2015" name="Nature">
        <title>Complex archaea that bridge the gap between prokaryotes and eukaryotes.</title>
        <authorList>
            <person name="Spang A."/>
            <person name="Saw J.H."/>
            <person name="Jorgensen S.L."/>
            <person name="Zaremba-Niedzwiedzka K."/>
            <person name="Martijn J."/>
            <person name="Lind A.E."/>
            <person name="van Eijk R."/>
            <person name="Schleper C."/>
            <person name="Guy L."/>
            <person name="Ettema T.J."/>
        </authorList>
    </citation>
    <scope>NUCLEOTIDE SEQUENCE</scope>
</reference>
<gene>
    <name evidence="1" type="ORF">LCGC14_0479580</name>
</gene>
<name>A0A0F9SSV9_9ZZZZ</name>
<dbReference type="EMBL" id="LAZR01000519">
    <property type="protein sequence ID" value="KKN65642.1"/>
    <property type="molecule type" value="Genomic_DNA"/>
</dbReference>
<protein>
    <recommendedName>
        <fullName evidence="2">Ribosomal protein L7/L12 C-terminal domain-containing protein</fullName>
    </recommendedName>
</protein>
<evidence type="ECO:0000313" key="1">
    <source>
        <dbReference type="EMBL" id="KKN65642.1"/>
    </source>
</evidence>
<proteinExistence type="predicted"/>
<comment type="caution">
    <text evidence="1">The sequence shown here is derived from an EMBL/GenBank/DDBJ whole genome shotgun (WGS) entry which is preliminary data.</text>
</comment>
<dbReference type="InterPro" id="IPR014719">
    <property type="entry name" value="Ribosomal_bL12_C/ClpS-like"/>
</dbReference>
<dbReference type="AlphaFoldDB" id="A0A0F9SSV9"/>
<dbReference type="Gene3D" id="3.30.1390.10">
    <property type="match status" value="1"/>
</dbReference>
<sequence length="152" mass="16690">MEINIQTIDDETEFVTVTANGPKETKRLLEKVLGVEASAEDSHVTVAGIIKILQAINSQNVGQESCLGRVSAPSPKAQDFILLVENLRDGQKLLALKNIRALTHLGLKKAKDLYEDVFPGNAVVRQKRLCDESESILTSPTLLSVKAPWEKK</sequence>